<gene>
    <name evidence="3" type="ORF">YOLOSWAG_127</name>
</gene>
<dbReference type="Proteomes" id="UP000221250">
    <property type="component" value="Segment"/>
</dbReference>
<evidence type="ECO:0000259" key="2">
    <source>
        <dbReference type="Pfam" id="PF21277"/>
    </source>
</evidence>
<feature type="region of interest" description="Disordered" evidence="1">
    <location>
        <begin position="420"/>
        <end position="451"/>
    </location>
</feature>
<feature type="domain" description="Type VI secretion system spike protein VgrG3-like C-terminal" evidence="2">
    <location>
        <begin position="497"/>
        <end position="684"/>
    </location>
</feature>
<feature type="region of interest" description="Disordered" evidence="1">
    <location>
        <begin position="264"/>
        <end position="296"/>
    </location>
</feature>
<evidence type="ECO:0000313" key="4">
    <source>
        <dbReference type="Proteomes" id="UP000221250"/>
    </source>
</evidence>
<feature type="compositionally biased region" description="Basic and acidic residues" evidence="1">
    <location>
        <begin position="420"/>
        <end position="437"/>
    </location>
</feature>
<protein>
    <submittedName>
        <fullName evidence="3">Putative endolysin</fullName>
    </submittedName>
</protein>
<sequence length="913" mass="96373">MMAGLFDTDIDEKQLSALELMMEHADTLASNVAGAPRTSRRRRNNRPDARSMQSFLEGNTRTDHDYEDYELYVGPGSRAKNREMRERRAAAQAVPAARATVDRPANRDIDQALENMFVANDSNSDRIVEGLDDVAGMSAKTVKVLQDWLDWEKAEAFRRANSVRTDDAAPTPTVNLPAPVDNTNNTGGGLSDLLGGEDADFEDDRRGRRRGRRYGRGGRRNNRRRNRRNGFGSSRLGRVLGAALTVGGIGAALYAGSEAKQEAGEEFANGSDDVAATPTTPETARTQTAPDAGGMTQEQKDAAFDLSSTAALAVGSAKRIPLIGPAVSVLSAGYNAEQIANDDTLTEAEKKREQTKNVTSSGGAAIGATAGAWVGGALGSVVPIAGTAAGAALGSVVGGILGDLLGSKVGELISDKVEDSADKAVNEADKKREEDLRSQPPQESSRGFQMPSFMSGWFGGNSGGGGTYSGPQRASAPRAFDSKQITDFASKAAAGGLGSVSAQFESGGRGVGTVSSGRGDYGGVSYGAHQLATNNGSMMKFLNSKEGQPFLAQFGGQAPGTAGFNEAYKNLASTQGDAFSKAQDDYITRTHYAPQAAKLQNDLGLDVSKRGKAVQEMVYSTAVQYGGNTNAIKRALNGLDLSSMTDEQIINTVQQSKAANVGTDFRSSSADTQASVAARAENERKVLTQLDQDEKGKQRKEAVAKALTPADSELDRKVAEKFPGLGKGDGSVDPTATQVDANLKNLPDFTQQGSTVSAPTSQADKDRRLAELVGDKALDARAREMGATALDATPRSAIQASVSPEELAAARQKFRRDTFEPRLLQERDKAITPTQKPEPEVERQPLVTVDDVTPASERQAPAPVAAPVAASEPPRATARAVQGSSGGGKTHTMDDIPVFLDDPTLQMINVGYM</sequence>
<feature type="compositionally biased region" description="Low complexity" evidence="1">
    <location>
        <begin position="860"/>
        <end position="876"/>
    </location>
</feature>
<proteinExistence type="predicted"/>
<keyword evidence="4" id="KW-1185">Reference proteome</keyword>
<feature type="compositionally biased region" description="Basic residues" evidence="1">
    <location>
        <begin position="207"/>
        <end position="228"/>
    </location>
</feature>
<evidence type="ECO:0000256" key="1">
    <source>
        <dbReference type="SAM" id="MobiDB-lite"/>
    </source>
</evidence>
<accession>A0A1S6L351</accession>
<feature type="region of interest" description="Disordered" evidence="1">
    <location>
        <begin position="162"/>
        <end position="232"/>
    </location>
</feature>
<feature type="region of interest" description="Disordered" evidence="1">
    <location>
        <begin position="29"/>
        <end position="60"/>
    </location>
</feature>
<evidence type="ECO:0000313" key="3">
    <source>
        <dbReference type="EMBL" id="AQT28608.1"/>
    </source>
</evidence>
<feature type="compositionally biased region" description="Low complexity" evidence="1">
    <location>
        <begin position="181"/>
        <end position="194"/>
    </location>
</feature>
<name>A0A1S6L351_9CAUD</name>
<organism evidence="3 4">
    <name type="scientific">Erwinia phage vB_EamM_Yoloswag</name>
    <dbReference type="NCBI Taxonomy" id="1958956"/>
    <lineage>
        <taxon>Viruses</taxon>
        <taxon>Duplodnaviria</taxon>
        <taxon>Heunggongvirae</taxon>
        <taxon>Uroviricota</taxon>
        <taxon>Caudoviricetes</taxon>
        <taxon>Yoloswagvirus</taxon>
        <taxon>Yoloswagvirus yoloswag</taxon>
    </lineage>
</organism>
<dbReference type="InterPro" id="IPR049073">
    <property type="entry name" value="T6SS_VgrG3-like_C"/>
</dbReference>
<dbReference type="EMBL" id="KY448244">
    <property type="protein sequence ID" value="AQT28608.1"/>
    <property type="molecule type" value="Genomic_DNA"/>
</dbReference>
<dbReference type="Pfam" id="PF21277">
    <property type="entry name" value="T6SS_VgrG3-like_C"/>
    <property type="match status" value="1"/>
</dbReference>
<feature type="region of interest" description="Disordered" evidence="1">
    <location>
        <begin position="827"/>
        <end position="895"/>
    </location>
</feature>
<feature type="compositionally biased region" description="Low complexity" evidence="1">
    <location>
        <begin position="275"/>
        <end position="290"/>
    </location>
</feature>
<reference evidence="3 4" key="1">
    <citation type="submission" date="2017-01" db="EMBL/GenBank/DDBJ databases">
        <authorList>
            <person name="Mah S.A."/>
            <person name="Swanson W.J."/>
            <person name="Moy G.W."/>
            <person name="Vacquier V.D."/>
        </authorList>
    </citation>
    <scope>NUCLEOTIDE SEQUENCE [LARGE SCALE GENOMIC DNA]</scope>
</reference>